<protein>
    <recommendedName>
        <fullName evidence="9">VIT family-domain-containing protein</fullName>
    </recommendedName>
</protein>
<proteinExistence type="inferred from homology"/>
<dbReference type="RefSeq" id="XP_040720571.1">
    <property type="nucleotide sequence ID" value="XM_040864684.1"/>
</dbReference>
<evidence type="ECO:0008006" key="9">
    <source>
        <dbReference type="Google" id="ProtNLM"/>
    </source>
</evidence>
<dbReference type="GO" id="GO:0005384">
    <property type="term" value="F:manganese ion transmembrane transporter activity"/>
    <property type="evidence" value="ECO:0007669"/>
    <property type="project" value="InterPro"/>
</dbReference>
<evidence type="ECO:0000256" key="2">
    <source>
        <dbReference type="ARBA" id="ARBA00007049"/>
    </source>
</evidence>
<keyword evidence="4 6" id="KW-1133">Transmembrane helix</keyword>
<evidence type="ECO:0000313" key="7">
    <source>
        <dbReference type="EMBL" id="ORY70979.1"/>
    </source>
</evidence>
<dbReference type="GO" id="GO:0012505">
    <property type="term" value="C:endomembrane system"/>
    <property type="evidence" value="ECO:0007669"/>
    <property type="project" value="UniProtKB-SubCell"/>
</dbReference>
<evidence type="ECO:0000256" key="3">
    <source>
        <dbReference type="ARBA" id="ARBA00022692"/>
    </source>
</evidence>
<reference evidence="7 8" key="1">
    <citation type="submission" date="2016-07" db="EMBL/GenBank/DDBJ databases">
        <title>Pervasive Adenine N6-methylation of Active Genes in Fungi.</title>
        <authorList>
            <consortium name="DOE Joint Genome Institute"/>
            <person name="Mondo S.J."/>
            <person name="Dannebaum R.O."/>
            <person name="Kuo R.C."/>
            <person name="Labutti K."/>
            <person name="Haridas S."/>
            <person name="Kuo A."/>
            <person name="Salamov A."/>
            <person name="Ahrendt S.R."/>
            <person name="Lipzen A."/>
            <person name="Sullivan W."/>
            <person name="Andreopoulos W.B."/>
            <person name="Clum A."/>
            <person name="Lindquist E."/>
            <person name="Daum C."/>
            <person name="Ramamoorthy G.K."/>
            <person name="Gryganskyi A."/>
            <person name="Culley D."/>
            <person name="Magnuson J.K."/>
            <person name="James T.Y."/>
            <person name="O'Malley M.A."/>
            <person name="Stajich J.E."/>
            <person name="Spatafora J.W."/>
            <person name="Visel A."/>
            <person name="Grigoriev I.V."/>
        </authorList>
    </citation>
    <scope>NUCLEOTIDE SEQUENCE [LARGE SCALE GENOMIC DNA]</scope>
    <source>
        <strain evidence="7 8">CBS 129021</strain>
    </source>
</reference>
<keyword evidence="3 6" id="KW-0812">Transmembrane</keyword>
<comment type="subcellular location">
    <subcellularLocation>
        <location evidence="1">Endomembrane system</location>
        <topology evidence="1">Multi-pass membrane protein</topology>
    </subcellularLocation>
</comment>
<dbReference type="Pfam" id="PF01988">
    <property type="entry name" value="VIT1"/>
    <property type="match status" value="1"/>
</dbReference>
<feature type="transmembrane region" description="Helical" evidence="6">
    <location>
        <begin position="242"/>
        <end position="263"/>
    </location>
</feature>
<feature type="transmembrane region" description="Helical" evidence="6">
    <location>
        <begin position="270"/>
        <end position="290"/>
    </location>
</feature>
<organism evidence="7 8">
    <name type="scientific">Pseudomassariella vexata</name>
    <dbReference type="NCBI Taxonomy" id="1141098"/>
    <lineage>
        <taxon>Eukaryota</taxon>
        <taxon>Fungi</taxon>
        <taxon>Dikarya</taxon>
        <taxon>Ascomycota</taxon>
        <taxon>Pezizomycotina</taxon>
        <taxon>Sordariomycetes</taxon>
        <taxon>Xylariomycetidae</taxon>
        <taxon>Amphisphaeriales</taxon>
        <taxon>Pseudomassariaceae</taxon>
        <taxon>Pseudomassariella</taxon>
    </lineage>
</organism>
<dbReference type="InParanoid" id="A0A1Y2EHD7"/>
<dbReference type="GeneID" id="63780896"/>
<dbReference type="AlphaFoldDB" id="A0A1Y2EHD7"/>
<evidence type="ECO:0000256" key="4">
    <source>
        <dbReference type="ARBA" id="ARBA00022989"/>
    </source>
</evidence>
<dbReference type="Proteomes" id="UP000193689">
    <property type="component" value="Unassembled WGS sequence"/>
</dbReference>
<feature type="transmembrane region" description="Helical" evidence="6">
    <location>
        <begin position="296"/>
        <end position="318"/>
    </location>
</feature>
<dbReference type="EMBL" id="MCFJ01000001">
    <property type="protein sequence ID" value="ORY70979.1"/>
    <property type="molecule type" value="Genomic_DNA"/>
</dbReference>
<dbReference type="InterPro" id="IPR008217">
    <property type="entry name" value="Ccc1_fam"/>
</dbReference>
<evidence type="ECO:0000256" key="1">
    <source>
        <dbReference type="ARBA" id="ARBA00004127"/>
    </source>
</evidence>
<accession>A0A1Y2EHD7</accession>
<keyword evidence="5 6" id="KW-0472">Membrane</keyword>
<gene>
    <name evidence="7" type="ORF">BCR38DRAFT_491785</name>
</gene>
<sequence>MFGFGNELAAGIMIAVVSSMMTQFSYAPGLEDGHPGAMTVAVLKRRCKFPFISPSINEAIHPVSFIDNAFHPLAFIKKAFCPFTYIHGKRLYRHRGGKSRGTQINIKRSCLSQVETTVTSINKACISFSTVNTLRLMGLYDHEVHSTDKVSSEQYNWARMLAHREFMDQEDKHVRATLVLESVRKMLGVEDLTNTETPISETTYERVAADLANDYKAALAFRMKAIYGIKKYPSIEAALKDAAIGTLFLVAGTICTIWPYWVFNDFFPCFAVAALSGGALIFAAGGFMWASWTSNGFIWIGSVKLLAYMVVAVGATYLTQYGFAKAN</sequence>
<comment type="caution">
    <text evidence="7">The sequence shown here is derived from an EMBL/GenBank/DDBJ whole genome shotgun (WGS) entry which is preliminary data.</text>
</comment>
<comment type="similarity">
    <text evidence="2">Belongs to the CCC1 family.</text>
</comment>
<evidence type="ECO:0000313" key="8">
    <source>
        <dbReference type="Proteomes" id="UP000193689"/>
    </source>
</evidence>
<dbReference type="GO" id="GO:0030026">
    <property type="term" value="P:intracellular manganese ion homeostasis"/>
    <property type="evidence" value="ECO:0007669"/>
    <property type="project" value="InterPro"/>
</dbReference>
<keyword evidence="8" id="KW-1185">Reference proteome</keyword>
<evidence type="ECO:0000256" key="6">
    <source>
        <dbReference type="SAM" id="Phobius"/>
    </source>
</evidence>
<name>A0A1Y2EHD7_9PEZI</name>
<evidence type="ECO:0000256" key="5">
    <source>
        <dbReference type="ARBA" id="ARBA00023136"/>
    </source>
</evidence>